<dbReference type="Proteomes" id="UP001054821">
    <property type="component" value="Chromosome 6"/>
</dbReference>
<organism evidence="1 2">
    <name type="scientific">Prunus dulcis</name>
    <name type="common">Almond</name>
    <name type="synonym">Amygdalus dulcis</name>
    <dbReference type="NCBI Taxonomy" id="3755"/>
    <lineage>
        <taxon>Eukaryota</taxon>
        <taxon>Viridiplantae</taxon>
        <taxon>Streptophyta</taxon>
        <taxon>Embryophyta</taxon>
        <taxon>Tracheophyta</taxon>
        <taxon>Spermatophyta</taxon>
        <taxon>Magnoliopsida</taxon>
        <taxon>eudicotyledons</taxon>
        <taxon>Gunneridae</taxon>
        <taxon>Pentapetalae</taxon>
        <taxon>rosids</taxon>
        <taxon>fabids</taxon>
        <taxon>Rosales</taxon>
        <taxon>Rosaceae</taxon>
        <taxon>Amygdaloideae</taxon>
        <taxon>Amygdaleae</taxon>
        <taxon>Prunus</taxon>
    </lineage>
</organism>
<dbReference type="EMBL" id="JAJFAZ020000006">
    <property type="protein sequence ID" value="KAI5322293.1"/>
    <property type="molecule type" value="Genomic_DNA"/>
</dbReference>
<evidence type="ECO:0000313" key="1">
    <source>
        <dbReference type="EMBL" id="KAI5322293.1"/>
    </source>
</evidence>
<proteinExistence type="predicted"/>
<evidence type="ECO:0000313" key="2">
    <source>
        <dbReference type="Proteomes" id="UP001054821"/>
    </source>
</evidence>
<keyword evidence="2" id="KW-1185">Reference proteome</keyword>
<sequence length="140" mass="15473">MNDKQSNHFYLANLPKNPTASSEALFPQIHFSFSAFAPAIYAHSPINPTFIPNKFPNLLPYPQVSFKSLLPTLGLNSPDCTVRGLPFRTPLLLRTGSTYRWLGRCGLQPALVSSIGLEALSSPSVNSGYIWFVFGSYSNY</sequence>
<comment type="caution">
    <text evidence="1">The sequence shown here is derived from an EMBL/GenBank/DDBJ whole genome shotgun (WGS) entry which is preliminary data.</text>
</comment>
<dbReference type="AlphaFoldDB" id="A0AAD4VCC5"/>
<reference evidence="1 2" key="1">
    <citation type="journal article" date="2022" name="G3 (Bethesda)">
        <title>Whole-genome sequence and methylome profiling of the almond [Prunus dulcis (Mill.) D.A. Webb] cultivar 'Nonpareil'.</title>
        <authorList>
            <person name="D'Amico-Willman K.M."/>
            <person name="Ouma W.Z."/>
            <person name="Meulia T."/>
            <person name="Sideli G.M."/>
            <person name="Gradziel T.M."/>
            <person name="Fresnedo-Ramirez J."/>
        </authorList>
    </citation>
    <scope>NUCLEOTIDE SEQUENCE [LARGE SCALE GENOMIC DNA]</scope>
    <source>
        <strain evidence="1">Clone GOH B32 T37-40</strain>
    </source>
</reference>
<protein>
    <submittedName>
        <fullName evidence="1">Uncharacterized protein</fullName>
    </submittedName>
</protein>
<accession>A0AAD4VCC5</accession>
<name>A0AAD4VCC5_PRUDU</name>
<gene>
    <name evidence="1" type="ORF">L3X38_031365</name>
</gene>